<dbReference type="InterPro" id="IPR011013">
    <property type="entry name" value="Gal_mutarotase_sf_dom"/>
</dbReference>
<dbReference type="PANTHER" id="PTHR37469">
    <property type="entry name" value="CELLOBIONIC ACID PHOSPHORYLASE-RELATED"/>
    <property type="match status" value="1"/>
</dbReference>
<dbReference type="RefSeq" id="WP_329776048.1">
    <property type="nucleotide sequence ID" value="NZ_JAYDYW010000011.1"/>
</dbReference>
<keyword evidence="2 5" id="KW-0808">Transferase</keyword>
<dbReference type="Gene3D" id="1.50.10.10">
    <property type="match status" value="1"/>
</dbReference>
<evidence type="ECO:0000259" key="4">
    <source>
        <dbReference type="Pfam" id="PF17167"/>
    </source>
</evidence>
<evidence type="ECO:0000256" key="2">
    <source>
        <dbReference type="ARBA" id="ARBA00022679"/>
    </source>
</evidence>
<keyword evidence="6" id="KW-1185">Reference proteome</keyword>
<name>A0ABU7G6N6_9ALTE</name>
<proteinExistence type="predicted"/>
<dbReference type="InterPro" id="IPR010383">
    <property type="entry name" value="Glyco_hydrolase_94_b-supersand"/>
</dbReference>
<sequence>MNKQYGYFDDQNKEYVLTTPKTPIKWANYVGTLDFGGLIDTTGGTVVCKQDPALNRITKYIAQLPQSEFKGSTIYIRRETEQGYQLYSPFYTPCLEALDKFECRVGLSYTRWIVEAQGLQIDVKIFVPQGSSTLLQDIKVTNISQQNQVVDVAPVYEFTHFDALKQLVNADWVPQTMTLKAHAEDSGHVVLEQYAYMKRDSAVNYLSCNRPVDSWEGDRRAFLGDNEFGSWSKPLSLQEASLSNSECDRGDNVGALLVKLGELAPGQSERVITQLGQVPNLQDAEADIALYRNEQAVDQAFAELSGFWENYLDVMQVDTPDNAMNSMLNVHNPRQCHTTKNWSRYLSLYQLGYGARGIGFRDSSQDLIGVMAHMPQEAREFAERLLSVQLENGSAMHQYFPLTMEANEGDSREEPDCPDYYGDDHLWIVLTVAQYLKETGDLAFLDKPITYYSKTLELADRSQGSVYEHLLKSIDFTWNNIGEHGLPLLGFADWNDTVNLPSGAESLFVANLFGKALKELIDIATAIDDKANLELLNGYYQEMKQRVNKHAWDGEWWVRYFTNEGEPIGSHKNQHGSLYTNGQSWPVISGFAEGDRMLAGLDAVNHKLNTKYGIMLSGPGYNGFDPQLGGVSTYPPGAKENGGIFLHSNPWVMMAETIAGNGDRAFEYYNQINPAFHNDNLDVFQSEPYCYPQNILGNEHKQFGMGRNAWLSGTSAWTYVAGTQYILGIKPTLAGLEVDPCIPKAWPSFSVKRRYRGAQYNITVSNPQGVSSGVASIKVNGEAISGKLLPVFTDGEHQVEVVLG</sequence>
<evidence type="ECO:0000313" key="5">
    <source>
        <dbReference type="EMBL" id="MEE1675066.1"/>
    </source>
</evidence>
<dbReference type="SUPFAM" id="SSF48208">
    <property type="entry name" value="Six-hairpin glycosidases"/>
    <property type="match status" value="1"/>
</dbReference>
<dbReference type="Gene3D" id="2.60.420.10">
    <property type="entry name" value="Maltose phosphorylase, domain 3"/>
    <property type="match status" value="1"/>
</dbReference>
<evidence type="ECO:0000259" key="3">
    <source>
        <dbReference type="Pfam" id="PF06165"/>
    </source>
</evidence>
<dbReference type="InterPro" id="IPR033432">
    <property type="entry name" value="GH94_catalytic"/>
</dbReference>
<dbReference type="PANTHER" id="PTHR37469:SF2">
    <property type="entry name" value="CELLOBIONIC ACID PHOSPHORYLASE"/>
    <property type="match status" value="1"/>
</dbReference>
<evidence type="ECO:0000313" key="6">
    <source>
        <dbReference type="Proteomes" id="UP001310248"/>
    </source>
</evidence>
<organism evidence="5 6">
    <name type="scientific">Agarivorans aestuarii</name>
    <dbReference type="NCBI Taxonomy" id="1563703"/>
    <lineage>
        <taxon>Bacteria</taxon>
        <taxon>Pseudomonadati</taxon>
        <taxon>Pseudomonadota</taxon>
        <taxon>Gammaproteobacteria</taxon>
        <taxon>Alteromonadales</taxon>
        <taxon>Alteromonadaceae</taxon>
        <taxon>Agarivorans</taxon>
    </lineage>
</organism>
<dbReference type="Gene3D" id="2.70.98.40">
    <property type="entry name" value="Glycoside hydrolase, family 65, N-terminal domain"/>
    <property type="match status" value="1"/>
</dbReference>
<dbReference type="GO" id="GO:0016740">
    <property type="term" value="F:transferase activity"/>
    <property type="evidence" value="ECO:0007669"/>
    <property type="project" value="UniProtKB-KW"/>
</dbReference>
<dbReference type="EMBL" id="JAYDYW010000011">
    <property type="protein sequence ID" value="MEE1675066.1"/>
    <property type="molecule type" value="Genomic_DNA"/>
</dbReference>
<dbReference type="SUPFAM" id="SSF74650">
    <property type="entry name" value="Galactose mutarotase-like"/>
    <property type="match status" value="1"/>
</dbReference>
<dbReference type="InterPro" id="IPR052047">
    <property type="entry name" value="GH94_Enzymes"/>
</dbReference>
<feature type="domain" description="Glycosyl hydrolase 94 supersandwich" evidence="3">
    <location>
        <begin position="13"/>
        <end position="293"/>
    </location>
</feature>
<protein>
    <submittedName>
        <fullName evidence="5">Glycosyl transferase</fullName>
    </submittedName>
</protein>
<feature type="domain" description="Glycosyl hydrolase 94 catalytic" evidence="4">
    <location>
        <begin position="307"/>
        <end position="728"/>
    </location>
</feature>
<evidence type="ECO:0000256" key="1">
    <source>
        <dbReference type="ARBA" id="ARBA00022676"/>
    </source>
</evidence>
<dbReference type="Pfam" id="PF17167">
    <property type="entry name" value="Glyco_hydro_94"/>
    <property type="match status" value="1"/>
</dbReference>
<dbReference type="Gene3D" id="1.20.890.20">
    <property type="entry name" value="mpn423 like domain"/>
    <property type="match status" value="1"/>
</dbReference>
<dbReference type="InterPro" id="IPR012341">
    <property type="entry name" value="6hp_glycosidase-like_sf"/>
</dbReference>
<dbReference type="InterPro" id="IPR037018">
    <property type="entry name" value="GH65_N"/>
</dbReference>
<dbReference type="Pfam" id="PF06165">
    <property type="entry name" value="GH94_b-supersand"/>
    <property type="match status" value="1"/>
</dbReference>
<dbReference type="InterPro" id="IPR008928">
    <property type="entry name" value="6-hairpin_glycosidase_sf"/>
</dbReference>
<accession>A0ABU7G6N6</accession>
<gene>
    <name evidence="5" type="ORF">SNR37_000388</name>
</gene>
<reference evidence="6" key="1">
    <citation type="submission" date="2023-07" db="EMBL/GenBank/DDBJ databases">
        <title>Draft genome sequence of Agarivorans aestuarii strain ZMCS4, a CAZymes producing bacteria isolated from the marine brown algae Clodostephus spongiosus.</title>
        <authorList>
            <person name="Lorente B."/>
            <person name="Cabral C."/>
            <person name="Frias J."/>
            <person name="Faria J."/>
            <person name="Toubarro D."/>
        </authorList>
    </citation>
    <scope>NUCLEOTIDE SEQUENCE [LARGE SCALE GENOMIC DNA]</scope>
    <source>
        <strain evidence="6">ZMCS4</strain>
    </source>
</reference>
<keyword evidence="1" id="KW-0328">Glycosyltransferase</keyword>
<dbReference type="Proteomes" id="UP001310248">
    <property type="component" value="Unassembled WGS sequence"/>
</dbReference>
<comment type="caution">
    <text evidence="5">The sequence shown here is derived from an EMBL/GenBank/DDBJ whole genome shotgun (WGS) entry which is preliminary data.</text>
</comment>